<dbReference type="EMBL" id="JAUJYO010000021">
    <property type="protein sequence ID" value="KAK1284585.1"/>
    <property type="molecule type" value="Genomic_DNA"/>
</dbReference>
<keyword evidence="2" id="KW-1185">Reference proteome</keyword>
<organism evidence="1 2">
    <name type="scientific">Acorus calamus</name>
    <name type="common">Sweet flag</name>
    <dbReference type="NCBI Taxonomy" id="4465"/>
    <lineage>
        <taxon>Eukaryota</taxon>
        <taxon>Viridiplantae</taxon>
        <taxon>Streptophyta</taxon>
        <taxon>Embryophyta</taxon>
        <taxon>Tracheophyta</taxon>
        <taxon>Spermatophyta</taxon>
        <taxon>Magnoliopsida</taxon>
        <taxon>Liliopsida</taxon>
        <taxon>Acoraceae</taxon>
        <taxon>Acorus</taxon>
    </lineage>
</organism>
<proteinExistence type="predicted"/>
<dbReference type="AlphaFoldDB" id="A0AAV9C771"/>
<protein>
    <submittedName>
        <fullName evidence="1">Uncharacterized protein</fullName>
    </submittedName>
</protein>
<gene>
    <name evidence="1" type="ORF">QJS10_CPB21g01138</name>
</gene>
<reference evidence="1" key="1">
    <citation type="journal article" date="2023" name="Nat. Commun.">
        <title>Diploid and tetraploid genomes of Acorus and the evolution of monocots.</title>
        <authorList>
            <person name="Ma L."/>
            <person name="Liu K.W."/>
            <person name="Li Z."/>
            <person name="Hsiao Y.Y."/>
            <person name="Qi Y."/>
            <person name="Fu T."/>
            <person name="Tang G.D."/>
            <person name="Zhang D."/>
            <person name="Sun W.H."/>
            <person name="Liu D.K."/>
            <person name="Li Y."/>
            <person name="Chen G.Z."/>
            <person name="Liu X.D."/>
            <person name="Liao X.Y."/>
            <person name="Jiang Y.T."/>
            <person name="Yu X."/>
            <person name="Hao Y."/>
            <person name="Huang J."/>
            <person name="Zhao X.W."/>
            <person name="Ke S."/>
            <person name="Chen Y.Y."/>
            <person name="Wu W.L."/>
            <person name="Hsu J.L."/>
            <person name="Lin Y.F."/>
            <person name="Huang M.D."/>
            <person name="Li C.Y."/>
            <person name="Huang L."/>
            <person name="Wang Z.W."/>
            <person name="Zhao X."/>
            <person name="Zhong W.Y."/>
            <person name="Peng D.H."/>
            <person name="Ahmad S."/>
            <person name="Lan S."/>
            <person name="Zhang J.S."/>
            <person name="Tsai W.C."/>
            <person name="Van de Peer Y."/>
            <person name="Liu Z.J."/>
        </authorList>
    </citation>
    <scope>NUCLEOTIDE SEQUENCE</scope>
    <source>
        <strain evidence="1">CP</strain>
    </source>
</reference>
<evidence type="ECO:0000313" key="2">
    <source>
        <dbReference type="Proteomes" id="UP001180020"/>
    </source>
</evidence>
<reference evidence="1" key="2">
    <citation type="submission" date="2023-06" db="EMBL/GenBank/DDBJ databases">
        <authorList>
            <person name="Ma L."/>
            <person name="Liu K.-W."/>
            <person name="Li Z."/>
            <person name="Hsiao Y.-Y."/>
            <person name="Qi Y."/>
            <person name="Fu T."/>
            <person name="Tang G."/>
            <person name="Zhang D."/>
            <person name="Sun W.-H."/>
            <person name="Liu D.-K."/>
            <person name="Li Y."/>
            <person name="Chen G.-Z."/>
            <person name="Liu X.-D."/>
            <person name="Liao X.-Y."/>
            <person name="Jiang Y.-T."/>
            <person name="Yu X."/>
            <person name="Hao Y."/>
            <person name="Huang J."/>
            <person name="Zhao X.-W."/>
            <person name="Ke S."/>
            <person name="Chen Y.-Y."/>
            <person name="Wu W.-L."/>
            <person name="Hsu J.-L."/>
            <person name="Lin Y.-F."/>
            <person name="Huang M.-D."/>
            <person name="Li C.-Y."/>
            <person name="Huang L."/>
            <person name="Wang Z.-W."/>
            <person name="Zhao X."/>
            <person name="Zhong W.-Y."/>
            <person name="Peng D.-H."/>
            <person name="Ahmad S."/>
            <person name="Lan S."/>
            <person name="Zhang J.-S."/>
            <person name="Tsai W.-C."/>
            <person name="Van De Peer Y."/>
            <person name="Liu Z.-J."/>
        </authorList>
    </citation>
    <scope>NUCLEOTIDE SEQUENCE</scope>
    <source>
        <strain evidence="1">CP</strain>
        <tissue evidence="1">Leaves</tissue>
    </source>
</reference>
<dbReference type="Gene3D" id="3.40.830.10">
    <property type="entry name" value="LigB-like"/>
    <property type="match status" value="1"/>
</dbReference>
<sequence>MAHRPNTSMVIHQEGTIGAIATGSKESGIQTLMSHGFQRAHKTASSGVTQITIASASIPLPRHLRRTTSPRELSERMVTLKVELIAYSDVGGPPCILNLKCMMKCMSEPKWVEKMLRNCSQNIKINFLRYEPSCQCRSMRDSSVSYASAAAKMELLLSTSLPCLLVSLLVLGHVAFPPSEGYISHSHQTACPLPNECSCESPHVLGIHSFPFEDCIIPSPPYYPRAGWNYEVCHLPGAPRFSSRTQLGIGYPQPAIS</sequence>
<accession>A0AAV9C771</accession>
<dbReference type="Proteomes" id="UP001180020">
    <property type="component" value="Unassembled WGS sequence"/>
</dbReference>
<evidence type="ECO:0000313" key="1">
    <source>
        <dbReference type="EMBL" id="KAK1284585.1"/>
    </source>
</evidence>
<comment type="caution">
    <text evidence="1">The sequence shown here is derived from an EMBL/GenBank/DDBJ whole genome shotgun (WGS) entry which is preliminary data.</text>
</comment>
<name>A0AAV9C771_ACOCL</name>